<feature type="region of interest" description="Disordered" evidence="1">
    <location>
        <begin position="176"/>
        <end position="214"/>
    </location>
</feature>
<accession>A0A2K3QA56</accession>
<reference evidence="2 3" key="1">
    <citation type="submission" date="2017-08" db="EMBL/GenBank/DDBJ databases">
        <title>Harnessing the power of phylogenomics to disentangle the directionality and signatures of interkingdom host jumping in the parasitic fungal genus Tolypocladium.</title>
        <authorList>
            <person name="Quandt C.A."/>
            <person name="Patterson W."/>
            <person name="Spatafora J.W."/>
        </authorList>
    </citation>
    <scope>NUCLEOTIDE SEQUENCE [LARGE SCALE GENOMIC DNA]</scope>
    <source>
        <strain evidence="2 3">CBS 113982</strain>
    </source>
</reference>
<evidence type="ECO:0000256" key="1">
    <source>
        <dbReference type="SAM" id="MobiDB-lite"/>
    </source>
</evidence>
<dbReference type="Proteomes" id="UP000236621">
    <property type="component" value="Unassembled WGS sequence"/>
</dbReference>
<protein>
    <submittedName>
        <fullName evidence="2">Uncharacterized protein</fullName>
    </submittedName>
</protein>
<organism evidence="2 3">
    <name type="scientific">Tolypocladium capitatum</name>
    <dbReference type="NCBI Taxonomy" id="45235"/>
    <lineage>
        <taxon>Eukaryota</taxon>
        <taxon>Fungi</taxon>
        <taxon>Dikarya</taxon>
        <taxon>Ascomycota</taxon>
        <taxon>Pezizomycotina</taxon>
        <taxon>Sordariomycetes</taxon>
        <taxon>Hypocreomycetidae</taxon>
        <taxon>Hypocreales</taxon>
        <taxon>Ophiocordycipitaceae</taxon>
        <taxon>Tolypocladium</taxon>
    </lineage>
</organism>
<keyword evidence="3" id="KW-1185">Reference proteome</keyword>
<comment type="caution">
    <text evidence="2">The sequence shown here is derived from an EMBL/GenBank/DDBJ whole genome shotgun (WGS) entry which is preliminary data.</text>
</comment>
<feature type="compositionally biased region" description="Gly residues" evidence="1">
    <location>
        <begin position="176"/>
        <end position="189"/>
    </location>
</feature>
<evidence type="ECO:0000313" key="3">
    <source>
        <dbReference type="Proteomes" id="UP000236621"/>
    </source>
</evidence>
<proteinExistence type="predicted"/>
<dbReference type="EMBL" id="NRSZ01000885">
    <property type="protein sequence ID" value="PNY24432.1"/>
    <property type="molecule type" value="Genomic_DNA"/>
</dbReference>
<feature type="non-terminal residue" evidence="2">
    <location>
        <position position="214"/>
    </location>
</feature>
<dbReference type="OrthoDB" id="73846at2759"/>
<sequence length="214" mass="21823">MVYGDSTTSAAAEACSQGNVNSPEHASLLAASSPPAPSSIWRALHAQLLAELTHVPLELLLPKDVDDLAAAGAVAQRPGKIYGEEAAPLLRLERRGGEDAQPRHGEERIRKLKGLERYLALADDGQARDGVVEVVALAVALHDVGALLVVDVAHGGARVGRDALAVEPADVGAADGVGGKRAQGGQGERLGGDARAEAQDAAAGRVGEHGVAQA</sequence>
<evidence type="ECO:0000313" key="2">
    <source>
        <dbReference type="EMBL" id="PNY24432.1"/>
    </source>
</evidence>
<gene>
    <name evidence="2" type="ORF">TCAP_05643</name>
</gene>
<dbReference type="AlphaFoldDB" id="A0A2K3QA56"/>
<name>A0A2K3QA56_9HYPO</name>